<dbReference type="InterPro" id="IPR001854">
    <property type="entry name" value="Ribosomal_uL29"/>
</dbReference>
<dbReference type="InterPro" id="IPR018254">
    <property type="entry name" value="Ribosomal_uL29_CS"/>
</dbReference>
<dbReference type="PROSITE" id="PS00579">
    <property type="entry name" value="RIBOSOMAL_L29"/>
    <property type="match status" value="1"/>
</dbReference>
<sequence>MKNSEIKALTVEELREKINTEVSGLQKLNFAHAISPIENPMKIRHSKRLIARLRTELRAKELAN</sequence>
<evidence type="ECO:0000313" key="6">
    <source>
        <dbReference type="EMBL" id="KYG75275.1"/>
    </source>
</evidence>
<dbReference type="RefSeq" id="WP_068221240.1">
    <property type="nucleotide sequence ID" value="NZ_CP139724.1"/>
</dbReference>
<dbReference type="STRING" id="333140.AWW68_10760"/>
<dbReference type="GO" id="GO:0005840">
    <property type="term" value="C:ribosome"/>
    <property type="evidence" value="ECO:0007669"/>
    <property type="project" value="UniProtKB-KW"/>
</dbReference>
<gene>
    <name evidence="5" type="primary">rpmC</name>
    <name evidence="6" type="ORF">AWW68_10760</name>
</gene>
<protein>
    <recommendedName>
        <fullName evidence="4 5">Large ribosomal subunit protein uL29</fullName>
    </recommendedName>
</protein>
<comment type="similarity">
    <text evidence="1 5">Belongs to the universal ribosomal protein uL29 family.</text>
</comment>
<keyword evidence="7" id="KW-1185">Reference proteome</keyword>
<dbReference type="Pfam" id="PF00831">
    <property type="entry name" value="Ribosomal_L29"/>
    <property type="match status" value="1"/>
</dbReference>
<evidence type="ECO:0000256" key="5">
    <source>
        <dbReference type="HAMAP-Rule" id="MF_00374"/>
    </source>
</evidence>
<keyword evidence="3 5" id="KW-0687">Ribonucleoprotein</keyword>
<dbReference type="GO" id="GO:0003735">
    <property type="term" value="F:structural constituent of ribosome"/>
    <property type="evidence" value="ECO:0007669"/>
    <property type="project" value="InterPro"/>
</dbReference>
<organism evidence="6 7">
    <name type="scientific">Roseivirga spongicola</name>
    <dbReference type="NCBI Taxonomy" id="333140"/>
    <lineage>
        <taxon>Bacteria</taxon>
        <taxon>Pseudomonadati</taxon>
        <taxon>Bacteroidota</taxon>
        <taxon>Cytophagia</taxon>
        <taxon>Cytophagales</taxon>
        <taxon>Roseivirgaceae</taxon>
        <taxon>Roseivirga</taxon>
    </lineage>
</organism>
<dbReference type="GO" id="GO:0006412">
    <property type="term" value="P:translation"/>
    <property type="evidence" value="ECO:0007669"/>
    <property type="project" value="UniProtKB-UniRule"/>
</dbReference>
<evidence type="ECO:0000256" key="1">
    <source>
        <dbReference type="ARBA" id="ARBA00009254"/>
    </source>
</evidence>
<dbReference type="GO" id="GO:1990904">
    <property type="term" value="C:ribonucleoprotein complex"/>
    <property type="evidence" value="ECO:0007669"/>
    <property type="project" value="UniProtKB-KW"/>
</dbReference>
<dbReference type="CDD" id="cd00427">
    <property type="entry name" value="Ribosomal_L29_HIP"/>
    <property type="match status" value="1"/>
</dbReference>
<dbReference type="Proteomes" id="UP000075606">
    <property type="component" value="Unassembled WGS sequence"/>
</dbReference>
<dbReference type="Gene3D" id="1.10.287.310">
    <property type="match status" value="1"/>
</dbReference>
<proteinExistence type="inferred from homology"/>
<dbReference type="EMBL" id="LRPC01000023">
    <property type="protein sequence ID" value="KYG75275.1"/>
    <property type="molecule type" value="Genomic_DNA"/>
</dbReference>
<dbReference type="AlphaFoldDB" id="A0A150X968"/>
<evidence type="ECO:0000256" key="4">
    <source>
        <dbReference type="ARBA" id="ARBA00035204"/>
    </source>
</evidence>
<dbReference type="InterPro" id="IPR036049">
    <property type="entry name" value="Ribosomal_uL29_sf"/>
</dbReference>
<evidence type="ECO:0000256" key="3">
    <source>
        <dbReference type="ARBA" id="ARBA00023274"/>
    </source>
</evidence>
<keyword evidence="2 5" id="KW-0689">Ribosomal protein</keyword>
<name>A0A150X968_9BACT</name>
<comment type="caution">
    <text evidence="6">The sequence shown here is derived from an EMBL/GenBank/DDBJ whole genome shotgun (WGS) entry which is preliminary data.</text>
</comment>
<evidence type="ECO:0000256" key="2">
    <source>
        <dbReference type="ARBA" id="ARBA00022980"/>
    </source>
</evidence>
<dbReference type="SUPFAM" id="SSF46561">
    <property type="entry name" value="Ribosomal protein L29 (L29p)"/>
    <property type="match status" value="1"/>
</dbReference>
<dbReference type="NCBIfam" id="TIGR00012">
    <property type="entry name" value="L29"/>
    <property type="match status" value="1"/>
</dbReference>
<dbReference type="HAMAP" id="MF_00374">
    <property type="entry name" value="Ribosomal_uL29"/>
    <property type="match status" value="1"/>
</dbReference>
<accession>A0A150X968</accession>
<dbReference type="OrthoDB" id="5296761at2"/>
<reference evidence="6 7" key="1">
    <citation type="submission" date="2016-01" db="EMBL/GenBank/DDBJ databases">
        <title>Genome sequencing of Roseivirga spongicola UST030701-084.</title>
        <authorList>
            <person name="Selvaratnam C."/>
            <person name="Thevarajoo S."/>
            <person name="Goh K.M."/>
            <person name="Ee R."/>
            <person name="Chan K.-G."/>
            <person name="Chong C.S."/>
        </authorList>
    </citation>
    <scope>NUCLEOTIDE SEQUENCE [LARGE SCALE GENOMIC DNA]</scope>
    <source>
        <strain evidence="6 7">UST030701-084</strain>
    </source>
</reference>
<evidence type="ECO:0000313" key="7">
    <source>
        <dbReference type="Proteomes" id="UP000075606"/>
    </source>
</evidence>